<feature type="domain" description="Peptidase S49" evidence="2">
    <location>
        <begin position="133"/>
        <end position="274"/>
    </location>
</feature>
<dbReference type="PANTHER" id="PTHR42987">
    <property type="entry name" value="PEPTIDASE S49"/>
    <property type="match status" value="1"/>
</dbReference>
<evidence type="ECO:0000313" key="3">
    <source>
        <dbReference type="EMBL" id="MFC5421960.1"/>
    </source>
</evidence>
<dbReference type="InterPro" id="IPR033855">
    <property type="entry name" value="Protein_C"/>
</dbReference>
<dbReference type="EC" id="3.4.21.-" evidence="3"/>
<keyword evidence="4" id="KW-1185">Reference proteome</keyword>
<sequence length="305" mass="32546">MRYAHILMAVYEERWALQESKLQAILDFLSRQAAGEKFSAEDLAARIPQKTEREVARKVGRVALIPVRGVIANRMSMMGDISGGTSNEALASAFQSAVRDDDVKAIVFDHDTPGGAVSGTDEVSSMIFAARGTKPIVAHVNATSASAGYWLASAADEVVITPSGSVGSIGVFGVHDDVSQALEKVGVKKTLISAGKFKTAGNPYTPLDDETRARMQARVDASYERFVATVARNRRVAVSRVRDGFGQGDMVDAEAAVAEGMADRVATLDETLQRFGVSLYGGASQAPAPTRRAAALQREKRALEI</sequence>
<name>A0ABW0J0Y3_9HYPH</name>
<dbReference type="Gene3D" id="6.20.330.10">
    <property type="match status" value="1"/>
</dbReference>
<gene>
    <name evidence="3" type="ORF">ACFPOB_20570</name>
</gene>
<dbReference type="CDD" id="cd07022">
    <property type="entry name" value="S49_Sppa_36K_type"/>
    <property type="match status" value="1"/>
</dbReference>
<reference evidence="4" key="1">
    <citation type="journal article" date="2019" name="Int. J. Syst. Evol. Microbiol.">
        <title>The Global Catalogue of Microorganisms (GCM) 10K type strain sequencing project: providing services to taxonomists for standard genome sequencing and annotation.</title>
        <authorList>
            <consortium name="The Broad Institute Genomics Platform"/>
            <consortium name="The Broad Institute Genome Sequencing Center for Infectious Disease"/>
            <person name="Wu L."/>
            <person name="Ma J."/>
        </authorList>
    </citation>
    <scope>NUCLEOTIDE SEQUENCE [LARGE SCALE GENOMIC DNA]</scope>
    <source>
        <strain evidence="4">NCAIM B.01391</strain>
    </source>
</reference>
<comment type="caution">
    <text evidence="3">The sequence shown here is derived from an EMBL/GenBank/DDBJ whole genome shotgun (WGS) entry which is preliminary data.</text>
</comment>
<accession>A0ABW0J0Y3</accession>
<dbReference type="InterPro" id="IPR029045">
    <property type="entry name" value="ClpP/crotonase-like_dom_sf"/>
</dbReference>
<organism evidence="3 4">
    <name type="scientific">Bosea eneae</name>
    <dbReference type="NCBI Taxonomy" id="151454"/>
    <lineage>
        <taxon>Bacteria</taxon>
        <taxon>Pseudomonadati</taxon>
        <taxon>Pseudomonadota</taxon>
        <taxon>Alphaproteobacteria</taxon>
        <taxon>Hyphomicrobiales</taxon>
        <taxon>Boseaceae</taxon>
        <taxon>Bosea</taxon>
    </lineage>
</organism>
<protein>
    <submittedName>
        <fullName evidence="3">S49 family peptidase</fullName>
        <ecNumber evidence="3">3.4.21.-</ecNumber>
    </submittedName>
</protein>
<dbReference type="Pfam" id="PF01343">
    <property type="entry name" value="Peptidase_S49"/>
    <property type="match status" value="1"/>
</dbReference>
<evidence type="ECO:0000313" key="4">
    <source>
        <dbReference type="Proteomes" id="UP001596053"/>
    </source>
</evidence>
<dbReference type="InterPro" id="IPR002142">
    <property type="entry name" value="Peptidase_S49"/>
</dbReference>
<dbReference type="Proteomes" id="UP001596053">
    <property type="component" value="Unassembled WGS sequence"/>
</dbReference>
<dbReference type="RefSeq" id="WP_377800263.1">
    <property type="nucleotide sequence ID" value="NZ_JBHSLW010000034.1"/>
</dbReference>
<evidence type="ECO:0000259" key="2">
    <source>
        <dbReference type="Pfam" id="PF01343"/>
    </source>
</evidence>
<dbReference type="Gene3D" id="3.90.226.10">
    <property type="entry name" value="2-enoyl-CoA Hydratase, Chain A, domain 1"/>
    <property type="match status" value="1"/>
</dbReference>
<evidence type="ECO:0000256" key="1">
    <source>
        <dbReference type="ARBA" id="ARBA00008683"/>
    </source>
</evidence>
<dbReference type="SUPFAM" id="SSF52096">
    <property type="entry name" value="ClpP/crotonase"/>
    <property type="match status" value="1"/>
</dbReference>
<keyword evidence="3" id="KW-0378">Hydrolase</keyword>
<proteinExistence type="inferred from homology"/>
<dbReference type="PANTHER" id="PTHR42987:SF4">
    <property type="entry name" value="PROTEASE SOHB-RELATED"/>
    <property type="match status" value="1"/>
</dbReference>
<comment type="similarity">
    <text evidence="1">Belongs to the peptidase S49 family.</text>
</comment>
<dbReference type="EMBL" id="JBHSLW010000034">
    <property type="protein sequence ID" value="MFC5421960.1"/>
    <property type="molecule type" value="Genomic_DNA"/>
</dbReference>
<dbReference type="GO" id="GO:0016787">
    <property type="term" value="F:hydrolase activity"/>
    <property type="evidence" value="ECO:0007669"/>
    <property type="project" value="UniProtKB-KW"/>
</dbReference>